<dbReference type="RefSeq" id="WP_404633243.1">
    <property type="nucleotide sequence ID" value="NZ_JADIKM010000003.1"/>
</dbReference>
<dbReference type="PROSITE" id="PS50188">
    <property type="entry name" value="B302_SPRY"/>
    <property type="match status" value="1"/>
</dbReference>
<dbReference type="InterPro" id="IPR013320">
    <property type="entry name" value="ConA-like_dom_sf"/>
</dbReference>
<dbReference type="EMBL" id="JADIKM010000003">
    <property type="protein sequence ID" value="MFK2904584.1"/>
    <property type="molecule type" value="Genomic_DNA"/>
</dbReference>
<comment type="caution">
    <text evidence="2">The sequence shown here is derived from an EMBL/GenBank/DDBJ whole genome shotgun (WGS) entry which is preliminary data.</text>
</comment>
<feature type="domain" description="B30.2/SPRY" evidence="1">
    <location>
        <begin position="1"/>
        <end position="191"/>
    </location>
</feature>
<evidence type="ECO:0000313" key="3">
    <source>
        <dbReference type="Proteomes" id="UP001620460"/>
    </source>
</evidence>
<name>A0ABW8JVV5_9GAMM</name>
<dbReference type="PANTHER" id="PTHR12245:SF5">
    <property type="entry name" value="SPRY DOMAIN-CONTAINING SOCS BOX PROTEIN 3"/>
    <property type="match status" value="1"/>
</dbReference>
<dbReference type="InterPro" id="IPR043136">
    <property type="entry name" value="B30.2/SPRY_sf"/>
</dbReference>
<dbReference type="Pfam" id="PF00622">
    <property type="entry name" value="SPRY"/>
    <property type="match status" value="1"/>
</dbReference>
<dbReference type="SMART" id="SM00449">
    <property type="entry name" value="SPRY"/>
    <property type="match status" value="1"/>
</dbReference>
<dbReference type="PANTHER" id="PTHR12245">
    <property type="entry name" value="SPRY DOMAIN CONTAINING SOCS BOX PROTEIN"/>
    <property type="match status" value="1"/>
</dbReference>
<keyword evidence="3" id="KW-1185">Reference proteome</keyword>
<gene>
    <name evidence="2" type="ORF">ISP17_11460</name>
</gene>
<dbReference type="SUPFAM" id="SSF49899">
    <property type="entry name" value="Concanavalin A-like lectins/glucanases"/>
    <property type="match status" value="1"/>
</dbReference>
<accession>A0ABW8JVV5</accession>
<sequence length="204" mass="20604">MIPGFTKHRAAGPTAVTWNPSDKGPDIVLSSGNLAAAPSGSYTTHEAVRATLSRSTGKWCIEFECTATGASNYTVVGLANSSMALGPSSMAFPGSDANGWGYYELDGSKYHNGTSAAYGASYGIGDVITAYWDADAGLLWYAKNGAVQAGGDPAAGTGAAFSGVTGTLFPALNIFASNGGSFSLRPGSSTIAYPIAGFGAWDGS</sequence>
<dbReference type="Proteomes" id="UP001620460">
    <property type="component" value="Unassembled WGS sequence"/>
</dbReference>
<reference evidence="2 3" key="1">
    <citation type="submission" date="2020-10" db="EMBL/GenBank/DDBJ databases">
        <title>Phylogeny of dyella-like bacteria.</title>
        <authorList>
            <person name="Fu J."/>
        </authorList>
    </citation>
    <scope>NUCLEOTIDE SEQUENCE [LARGE SCALE GENOMIC DNA]</scope>
    <source>
        <strain evidence="2 3">Gsoil3046</strain>
    </source>
</reference>
<protein>
    <recommendedName>
        <fullName evidence="1">B30.2/SPRY domain-containing protein</fullName>
    </recommendedName>
</protein>
<dbReference type="InterPro" id="IPR003877">
    <property type="entry name" value="SPRY_dom"/>
</dbReference>
<dbReference type="InterPro" id="IPR050672">
    <property type="entry name" value="FBXO45-Fsn/SPSB_families"/>
</dbReference>
<dbReference type="Gene3D" id="2.60.120.920">
    <property type="match status" value="1"/>
</dbReference>
<evidence type="ECO:0000313" key="2">
    <source>
        <dbReference type="EMBL" id="MFK2904584.1"/>
    </source>
</evidence>
<organism evidence="2 3">
    <name type="scientific">Dyella ginsengisoli</name>
    <dbReference type="NCBI Taxonomy" id="363848"/>
    <lineage>
        <taxon>Bacteria</taxon>
        <taxon>Pseudomonadati</taxon>
        <taxon>Pseudomonadota</taxon>
        <taxon>Gammaproteobacteria</taxon>
        <taxon>Lysobacterales</taxon>
        <taxon>Rhodanobacteraceae</taxon>
        <taxon>Dyella</taxon>
    </lineage>
</organism>
<dbReference type="InterPro" id="IPR001870">
    <property type="entry name" value="B30.2/SPRY"/>
</dbReference>
<proteinExistence type="predicted"/>
<evidence type="ECO:0000259" key="1">
    <source>
        <dbReference type="PROSITE" id="PS50188"/>
    </source>
</evidence>